<feature type="transmembrane region" description="Helical" evidence="10">
    <location>
        <begin position="192"/>
        <end position="215"/>
    </location>
</feature>
<evidence type="ECO:0000256" key="10">
    <source>
        <dbReference type="SAM" id="Phobius"/>
    </source>
</evidence>
<reference evidence="12 13" key="1">
    <citation type="submission" date="2022-05" db="EMBL/GenBank/DDBJ databases">
        <title>A multi-omics perspective on studying reproductive biology in Daphnia sinensis.</title>
        <authorList>
            <person name="Jia J."/>
        </authorList>
    </citation>
    <scope>NUCLEOTIDE SEQUENCE [LARGE SCALE GENOMIC DNA]</scope>
    <source>
        <strain evidence="12 13">WSL</strain>
    </source>
</reference>
<feature type="region of interest" description="Disordered" evidence="9">
    <location>
        <begin position="709"/>
        <end position="752"/>
    </location>
</feature>
<dbReference type="InterPro" id="IPR036869">
    <property type="entry name" value="J_dom_sf"/>
</dbReference>
<feature type="compositionally biased region" description="Basic residues" evidence="9">
    <location>
        <begin position="519"/>
        <end position="534"/>
    </location>
</feature>
<dbReference type="Gene3D" id="1.10.287.110">
    <property type="entry name" value="DnaJ domain"/>
    <property type="match status" value="1"/>
</dbReference>
<keyword evidence="5" id="KW-0653">Protein transport</keyword>
<dbReference type="Gene3D" id="1.10.3380.10">
    <property type="entry name" value="Sec63 N-terminal domain-like domain"/>
    <property type="match status" value="1"/>
</dbReference>
<dbReference type="GO" id="GO:0006614">
    <property type="term" value="P:SRP-dependent cotranslational protein targeting to membrane"/>
    <property type="evidence" value="ECO:0007669"/>
    <property type="project" value="TreeGrafter"/>
</dbReference>
<dbReference type="PANTHER" id="PTHR24075:SF0">
    <property type="entry name" value="TRANSLOCATION PROTEIN SEC63 HOMOLOG"/>
    <property type="match status" value="1"/>
</dbReference>
<keyword evidence="2" id="KW-0813">Transport</keyword>
<keyword evidence="7 10" id="KW-0472">Membrane</keyword>
<dbReference type="PROSITE" id="PS50076">
    <property type="entry name" value="DNAJ_2"/>
    <property type="match status" value="1"/>
</dbReference>
<evidence type="ECO:0000256" key="3">
    <source>
        <dbReference type="ARBA" id="ARBA00022692"/>
    </source>
</evidence>
<proteinExistence type="predicted"/>
<evidence type="ECO:0000256" key="9">
    <source>
        <dbReference type="SAM" id="MobiDB-lite"/>
    </source>
</evidence>
<feature type="transmembrane region" description="Helical" evidence="10">
    <location>
        <begin position="15"/>
        <end position="36"/>
    </location>
</feature>
<dbReference type="SUPFAM" id="SSF46565">
    <property type="entry name" value="Chaperone J-domain"/>
    <property type="match status" value="1"/>
</dbReference>
<protein>
    <recommendedName>
        <fullName evidence="11">J domain-containing protein</fullName>
    </recommendedName>
</protein>
<feature type="region of interest" description="Disordered" evidence="9">
    <location>
        <begin position="496"/>
        <end position="604"/>
    </location>
</feature>
<evidence type="ECO:0000259" key="11">
    <source>
        <dbReference type="PROSITE" id="PS50076"/>
    </source>
</evidence>
<sequence length="752" mass="86656">MGGQKFQYDESGSTFVYFLLSFLALILVPCTYYCIFKKKEEKKLNKEQLSTFQPCKNKWARLERKDPGETVKKLLIKLAIILGWVLFCYVAYKTSQYDYEYANFDPYEILQVEVGASPAVVKSAYRKLSLIYHPDKKTGDEKTFMKITRAHQALTDETARRNWEMYGNPDGPGAISFGIALPSWIVEKENSIWVLGLYALLFMVALPVSVGTWWYRSIRYSGDQVLLDTTQMYYYFFHKTPHMAIKRVIMILGASAEFHRRNNPEIQERRSDNTEVPQLMKRLPQLNEKNKERPLCFMYSIKARTLLHAHLSRLDLPQSTLEEDRCAVIKKCPALIQEMVVCVSQLIMLAHAGRLSRMPSLVTLEGCMKLSAMVVQGLWECKSPLLQLPHITDENLKYFSSKRYQIRTLEQLARLKDEDRRACLHHLDDNQYNDLVLALGGMPYVDMSIKYEVVDDEATTVYTAGAIVTVTVALARRDLSVLFANEKDTSNEFIENGEVIAEEEEKQEPKKKTLPWQKNKGKRANNKKSGKKTPFKKETDDKKKVAAKSSKAASKTKDEESESCSEDDGEEEVEVDESDEVEGEAEEKSANNDSSEPEKDDDQLEKLQSDVAMRRQRLLEGKSQFSHSVYCPFFPEDKQEYWWAYITDRKQQILLTAPYHITNLVEHEEIQLKFTAPFKPGFYTFAVCLRSDSYFGFDQMKDIKMDVKEAAEIPTEHPQWEISDDEDEEDKNSEGSESEFATDDDDEESGKD</sequence>
<evidence type="ECO:0000256" key="8">
    <source>
        <dbReference type="ARBA" id="ARBA00023186"/>
    </source>
</evidence>
<feature type="domain" description="J" evidence="11">
    <location>
        <begin position="105"/>
        <end position="167"/>
    </location>
</feature>
<evidence type="ECO:0000256" key="7">
    <source>
        <dbReference type="ARBA" id="ARBA00023136"/>
    </source>
</evidence>
<dbReference type="FunFam" id="1.10.287.110:FF:000077">
    <property type="entry name" value="Translocation protein SEC63"/>
    <property type="match status" value="1"/>
</dbReference>
<keyword evidence="8" id="KW-0143">Chaperone</keyword>
<comment type="subcellular location">
    <subcellularLocation>
        <location evidence="1">Endoplasmic reticulum membrane</location>
        <topology evidence="1">Multi-pass membrane protein</topology>
    </subcellularLocation>
</comment>
<keyword evidence="3 10" id="KW-0812">Transmembrane</keyword>
<evidence type="ECO:0000256" key="4">
    <source>
        <dbReference type="ARBA" id="ARBA00022824"/>
    </source>
</evidence>
<organism evidence="12 13">
    <name type="scientific">Daphnia sinensis</name>
    <dbReference type="NCBI Taxonomy" id="1820382"/>
    <lineage>
        <taxon>Eukaryota</taxon>
        <taxon>Metazoa</taxon>
        <taxon>Ecdysozoa</taxon>
        <taxon>Arthropoda</taxon>
        <taxon>Crustacea</taxon>
        <taxon>Branchiopoda</taxon>
        <taxon>Diplostraca</taxon>
        <taxon>Cladocera</taxon>
        <taxon>Anomopoda</taxon>
        <taxon>Daphniidae</taxon>
        <taxon>Daphnia</taxon>
        <taxon>Daphnia similis group</taxon>
    </lineage>
</organism>
<dbReference type="GO" id="GO:0003723">
    <property type="term" value="F:RNA binding"/>
    <property type="evidence" value="ECO:0007669"/>
    <property type="project" value="TreeGrafter"/>
</dbReference>
<dbReference type="SMART" id="SM00973">
    <property type="entry name" value="Sec63"/>
    <property type="match status" value="1"/>
</dbReference>
<dbReference type="PRINTS" id="PR00625">
    <property type="entry name" value="JDOMAIN"/>
</dbReference>
<dbReference type="PANTHER" id="PTHR24075">
    <property type="entry name" value="SEC63 DOMAIN-CONTAINING"/>
    <property type="match status" value="1"/>
</dbReference>
<dbReference type="InterPro" id="IPR035892">
    <property type="entry name" value="C2_domain_sf"/>
</dbReference>
<dbReference type="CDD" id="cd06257">
    <property type="entry name" value="DnaJ"/>
    <property type="match status" value="1"/>
</dbReference>
<dbReference type="AlphaFoldDB" id="A0AAD5PU85"/>
<dbReference type="Gene3D" id="2.60.40.150">
    <property type="entry name" value="C2 domain"/>
    <property type="match status" value="1"/>
</dbReference>
<gene>
    <name evidence="12" type="ORF">GHT06_014856</name>
</gene>
<evidence type="ECO:0000256" key="6">
    <source>
        <dbReference type="ARBA" id="ARBA00022989"/>
    </source>
</evidence>
<dbReference type="Pfam" id="PF02889">
    <property type="entry name" value="Sec63"/>
    <property type="match status" value="2"/>
</dbReference>
<dbReference type="Proteomes" id="UP000820818">
    <property type="component" value="Linkage Group LG5"/>
</dbReference>
<dbReference type="GO" id="GO:0008320">
    <property type="term" value="F:protein transmembrane transporter activity"/>
    <property type="evidence" value="ECO:0007669"/>
    <property type="project" value="TreeGrafter"/>
</dbReference>
<dbReference type="Gene3D" id="1.10.150.20">
    <property type="entry name" value="5' to 3' exonuclease, C-terminal subdomain"/>
    <property type="match status" value="1"/>
</dbReference>
<evidence type="ECO:0000256" key="2">
    <source>
        <dbReference type="ARBA" id="ARBA00022448"/>
    </source>
</evidence>
<keyword evidence="4" id="KW-0256">Endoplasmic reticulum</keyword>
<feature type="compositionally biased region" description="Acidic residues" evidence="9">
    <location>
        <begin position="722"/>
        <end position="752"/>
    </location>
</feature>
<comment type="caution">
    <text evidence="12">The sequence shown here is derived from an EMBL/GenBank/DDBJ whole genome shotgun (WGS) entry which is preliminary data.</text>
</comment>
<keyword evidence="13" id="KW-1185">Reference proteome</keyword>
<dbReference type="FunFam" id="2.60.40.150:FF:000184">
    <property type="entry name" value="Translocation protein SEC63"/>
    <property type="match status" value="1"/>
</dbReference>
<dbReference type="SUPFAM" id="SSF81296">
    <property type="entry name" value="E set domains"/>
    <property type="match status" value="1"/>
</dbReference>
<feature type="compositionally biased region" description="Basic and acidic residues" evidence="9">
    <location>
        <begin position="535"/>
        <end position="544"/>
    </location>
</feature>
<dbReference type="EMBL" id="WJBH02000005">
    <property type="protein sequence ID" value="KAI9558103.1"/>
    <property type="molecule type" value="Genomic_DNA"/>
</dbReference>
<dbReference type="Pfam" id="PF00226">
    <property type="entry name" value="DnaJ"/>
    <property type="match status" value="1"/>
</dbReference>
<evidence type="ECO:0000256" key="5">
    <source>
        <dbReference type="ARBA" id="ARBA00022927"/>
    </source>
</evidence>
<keyword evidence="6 10" id="KW-1133">Transmembrane helix</keyword>
<name>A0AAD5PU85_9CRUS</name>
<evidence type="ECO:0000256" key="1">
    <source>
        <dbReference type="ARBA" id="ARBA00004477"/>
    </source>
</evidence>
<evidence type="ECO:0000313" key="12">
    <source>
        <dbReference type="EMBL" id="KAI9558103.1"/>
    </source>
</evidence>
<dbReference type="FunFam" id="1.10.3380.10:FF:000011">
    <property type="entry name" value="Translocation protein SEC63"/>
    <property type="match status" value="1"/>
</dbReference>
<feature type="compositionally biased region" description="Basic and acidic residues" evidence="9">
    <location>
        <begin position="709"/>
        <end position="719"/>
    </location>
</feature>
<accession>A0AAD5PU85</accession>
<dbReference type="GO" id="GO:0031207">
    <property type="term" value="C:Sec62/Sec63 complex"/>
    <property type="evidence" value="ECO:0007669"/>
    <property type="project" value="TreeGrafter"/>
</dbReference>
<evidence type="ECO:0000313" key="13">
    <source>
        <dbReference type="Proteomes" id="UP000820818"/>
    </source>
</evidence>
<feature type="compositionally biased region" description="Acidic residues" evidence="9">
    <location>
        <begin position="559"/>
        <end position="585"/>
    </location>
</feature>
<dbReference type="InterPro" id="IPR001623">
    <property type="entry name" value="DnaJ_domain"/>
</dbReference>
<dbReference type="SMART" id="SM00271">
    <property type="entry name" value="DnaJ"/>
    <property type="match status" value="1"/>
</dbReference>
<dbReference type="SUPFAM" id="SSF158702">
    <property type="entry name" value="Sec63 N-terminal domain-like"/>
    <property type="match status" value="1"/>
</dbReference>
<dbReference type="InterPro" id="IPR014756">
    <property type="entry name" value="Ig_E-set"/>
</dbReference>
<dbReference type="GO" id="GO:0006620">
    <property type="term" value="P:post-translational protein targeting to endoplasmic reticulum membrane"/>
    <property type="evidence" value="ECO:0007669"/>
    <property type="project" value="TreeGrafter"/>
</dbReference>
<dbReference type="InterPro" id="IPR004179">
    <property type="entry name" value="Sec63-dom"/>
</dbReference>